<dbReference type="STRING" id="46223.SAMN05421852_102168"/>
<accession>A0A1I3LFB8</accession>
<dbReference type="InterPro" id="IPR011047">
    <property type="entry name" value="Quinoprotein_ADH-like_sf"/>
</dbReference>
<dbReference type="SUPFAM" id="SSF50998">
    <property type="entry name" value="Quinoprotein alcohol dehydrogenase-like"/>
    <property type="match status" value="1"/>
</dbReference>
<sequence>MDWSRYGHLSEQWINESRNHVQAINDYRERGKKEGWDQVGNPPQTHIKQLKNLAPSVLEIVREANNKKETEALRKWFPPACEPVFDEYSGKGLGVEPLFIDENRFLVHINGFVHLVEQGKWRVLEDVLYVGRSPDRRYYALAYDNRCDLLDGWNGPKVREFYWPKNLEVVLEWTECSPYASIPFITSLIPFPDGKRILLNNRYGVFVIDEKGTKRIHPSVEWIHEEWKWHQEYKLNDPFVIDLSMEHAALSPDGKLIAVGDQCSHHRILDEHYQEVARIEPYSEYPHFALFGSDGRQIALNACHFYHGVTLVISLDNLPLGDFDLFTPDGQMKDGVGILDEDSRVYAGVAWEDAYIFGNAYGYLLCYNQRGENLWEHFIGGTISGMDISENGKQLIIGTYNGTLHLLELNTGENDPFTIGTSTHKELCRWLFWGEDLARPWVW</sequence>
<dbReference type="RefSeq" id="WP_093227964.1">
    <property type="nucleotide sequence ID" value="NZ_FORR01000002.1"/>
</dbReference>
<reference evidence="1 2" key="1">
    <citation type="submission" date="2016-10" db="EMBL/GenBank/DDBJ databases">
        <authorList>
            <person name="de Groot N.N."/>
        </authorList>
    </citation>
    <scope>NUCLEOTIDE SEQUENCE [LARGE SCALE GENOMIC DNA]</scope>
    <source>
        <strain evidence="1 2">DSM 44778</strain>
    </source>
</reference>
<evidence type="ECO:0000313" key="2">
    <source>
        <dbReference type="Proteomes" id="UP000199545"/>
    </source>
</evidence>
<gene>
    <name evidence="1" type="ORF">SAMN05421852_102168</name>
</gene>
<dbReference type="Gene3D" id="2.130.10.10">
    <property type="entry name" value="YVTN repeat-like/Quinoprotein amine dehydrogenase"/>
    <property type="match status" value="1"/>
</dbReference>
<dbReference type="InterPro" id="IPR015943">
    <property type="entry name" value="WD40/YVTN_repeat-like_dom_sf"/>
</dbReference>
<dbReference type="Proteomes" id="UP000199545">
    <property type="component" value="Unassembled WGS sequence"/>
</dbReference>
<protein>
    <recommendedName>
        <fullName evidence="3">PQQ-like domain-containing protein</fullName>
    </recommendedName>
</protein>
<proteinExistence type="predicted"/>
<dbReference type="AlphaFoldDB" id="A0A1I3LFB8"/>
<keyword evidence="2" id="KW-1185">Reference proteome</keyword>
<evidence type="ECO:0000313" key="1">
    <source>
        <dbReference type="EMBL" id="SFI83494.1"/>
    </source>
</evidence>
<dbReference type="OrthoDB" id="267093at2"/>
<evidence type="ECO:0008006" key="3">
    <source>
        <dbReference type="Google" id="ProtNLM"/>
    </source>
</evidence>
<name>A0A1I3LFB8_9BACL</name>
<organism evidence="1 2">
    <name type="scientific">Thermoflavimicrobium dichotomicum</name>
    <dbReference type="NCBI Taxonomy" id="46223"/>
    <lineage>
        <taxon>Bacteria</taxon>
        <taxon>Bacillati</taxon>
        <taxon>Bacillota</taxon>
        <taxon>Bacilli</taxon>
        <taxon>Bacillales</taxon>
        <taxon>Thermoactinomycetaceae</taxon>
        <taxon>Thermoflavimicrobium</taxon>
    </lineage>
</organism>
<dbReference type="EMBL" id="FORR01000002">
    <property type="protein sequence ID" value="SFI83494.1"/>
    <property type="molecule type" value="Genomic_DNA"/>
</dbReference>